<keyword evidence="9" id="KW-1185">Reference proteome</keyword>
<evidence type="ECO:0000256" key="2">
    <source>
        <dbReference type="ARBA" id="ARBA00022729"/>
    </source>
</evidence>
<dbReference type="EMBL" id="JACHON010000011">
    <property type="protein sequence ID" value="MBB6513405.1"/>
    <property type="molecule type" value="Genomic_DNA"/>
</dbReference>
<evidence type="ECO:0000256" key="7">
    <source>
        <dbReference type="SAM" id="SignalP"/>
    </source>
</evidence>
<accession>A0A841RQC9</accession>
<evidence type="ECO:0000256" key="3">
    <source>
        <dbReference type="ARBA" id="ARBA00023136"/>
    </source>
</evidence>
<feature type="region of interest" description="Disordered" evidence="6">
    <location>
        <begin position="24"/>
        <end position="43"/>
    </location>
</feature>
<keyword evidence="3" id="KW-0472">Membrane</keyword>
<name>A0A841RQC9_9BACI</name>
<dbReference type="RefSeq" id="WP_184248513.1">
    <property type="nucleotide sequence ID" value="NZ_BAAACU010000012.1"/>
</dbReference>
<dbReference type="InterPro" id="IPR050490">
    <property type="entry name" value="Bact_solute-bd_prot1"/>
</dbReference>
<dbReference type="PROSITE" id="PS51257">
    <property type="entry name" value="PROKAR_LIPOPROTEIN"/>
    <property type="match status" value="1"/>
</dbReference>
<dbReference type="Gene3D" id="3.40.190.10">
    <property type="entry name" value="Periplasmic binding protein-like II"/>
    <property type="match status" value="2"/>
</dbReference>
<evidence type="ECO:0000256" key="1">
    <source>
        <dbReference type="ARBA" id="ARBA00022475"/>
    </source>
</evidence>
<dbReference type="AlphaFoldDB" id="A0A841RQC9"/>
<keyword evidence="4" id="KW-0564">Palmitate</keyword>
<gene>
    <name evidence="8" type="ORF">GGQ92_002213</name>
</gene>
<dbReference type="PANTHER" id="PTHR43649:SF33">
    <property type="entry name" value="POLYGALACTURONAN_RHAMNOGALACTURONAN-BINDING PROTEIN YTCQ"/>
    <property type="match status" value="1"/>
</dbReference>
<dbReference type="Proteomes" id="UP000572212">
    <property type="component" value="Unassembled WGS sequence"/>
</dbReference>
<protein>
    <submittedName>
        <fullName evidence="8">Raffinose/stachyose/melibiose transport system substrate-binding protein</fullName>
    </submittedName>
</protein>
<sequence>MKKRFLFVAVLLLSCLGLIACSSDESNSTKEKSGESNQDGDSAEEVSIEVFQFKVEFKDQFEELAALYEEENEHVTINIETVGGGSDYASVLKAKISSGEEPTIFNIGGPSDVEQYEDLLADVSDTDAANAALDSTLTGVSQDGAVLGLPYNQEGYGMIYNKKVFEEAGVDPSTIQSLEDLEAAAKTIDSKKDELGLQAVIAFPVKETWVTGQHLANVFLTPEFDGDVMKAYQSNSVAFQHGEQMKAFIDFQNKYSVQPTLSLDYSQQVEELFSTGQVAMIQQGNWVYSTIESMDPEVAENDIGILPIPLDGEMKMPVGVPNYWAVNKNKDEAEIKAAKDFLDWIYTSETGKQFVLEEFKFIPAYEGYDESKIADPLSQEIYAYATDGKTSGWTFNGYPVAWAQDILGANIQKYVSDAATWDEIVEESIAEWEKSRQ</sequence>
<organism evidence="8 9">
    <name type="scientific">Gracilibacillus halotolerans</name>
    <dbReference type="NCBI Taxonomy" id="74386"/>
    <lineage>
        <taxon>Bacteria</taxon>
        <taxon>Bacillati</taxon>
        <taxon>Bacillota</taxon>
        <taxon>Bacilli</taxon>
        <taxon>Bacillales</taxon>
        <taxon>Bacillaceae</taxon>
        <taxon>Gracilibacillus</taxon>
    </lineage>
</organism>
<evidence type="ECO:0000256" key="5">
    <source>
        <dbReference type="ARBA" id="ARBA00023288"/>
    </source>
</evidence>
<dbReference type="SUPFAM" id="SSF53850">
    <property type="entry name" value="Periplasmic binding protein-like II"/>
    <property type="match status" value="1"/>
</dbReference>
<evidence type="ECO:0000256" key="6">
    <source>
        <dbReference type="SAM" id="MobiDB-lite"/>
    </source>
</evidence>
<keyword evidence="1" id="KW-1003">Cell membrane</keyword>
<keyword evidence="5" id="KW-0449">Lipoprotein</keyword>
<proteinExistence type="predicted"/>
<keyword evidence="2 7" id="KW-0732">Signal</keyword>
<comment type="caution">
    <text evidence="8">The sequence shown here is derived from an EMBL/GenBank/DDBJ whole genome shotgun (WGS) entry which is preliminary data.</text>
</comment>
<dbReference type="InterPro" id="IPR006059">
    <property type="entry name" value="SBP"/>
</dbReference>
<feature type="chain" id="PRO_5038896918" evidence="7">
    <location>
        <begin position="21"/>
        <end position="437"/>
    </location>
</feature>
<dbReference type="Pfam" id="PF01547">
    <property type="entry name" value="SBP_bac_1"/>
    <property type="match status" value="1"/>
</dbReference>
<evidence type="ECO:0000256" key="4">
    <source>
        <dbReference type="ARBA" id="ARBA00023139"/>
    </source>
</evidence>
<reference evidence="8 9" key="1">
    <citation type="submission" date="2020-08" db="EMBL/GenBank/DDBJ databases">
        <title>Genomic Encyclopedia of Type Strains, Phase IV (KMG-IV): sequencing the most valuable type-strain genomes for metagenomic binning, comparative biology and taxonomic classification.</title>
        <authorList>
            <person name="Goeker M."/>
        </authorList>
    </citation>
    <scope>NUCLEOTIDE SEQUENCE [LARGE SCALE GENOMIC DNA]</scope>
    <source>
        <strain evidence="8 9">DSM 11805</strain>
    </source>
</reference>
<dbReference type="PANTHER" id="PTHR43649">
    <property type="entry name" value="ARABINOSE-BINDING PROTEIN-RELATED"/>
    <property type="match status" value="1"/>
</dbReference>
<evidence type="ECO:0000313" key="8">
    <source>
        <dbReference type="EMBL" id="MBB6513405.1"/>
    </source>
</evidence>
<feature type="signal peptide" evidence="7">
    <location>
        <begin position="1"/>
        <end position="20"/>
    </location>
</feature>
<evidence type="ECO:0000313" key="9">
    <source>
        <dbReference type="Proteomes" id="UP000572212"/>
    </source>
</evidence>